<dbReference type="Pfam" id="PF13508">
    <property type="entry name" value="Acetyltransf_7"/>
    <property type="match status" value="1"/>
</dbReference>
<dbReference type="RefSeq" id="WP_210056942.1">
    <property type="nucleotide sequence ID" value="NZ_BAAAMH010000010.1"/>
</dbReference>
<feature type="domain" description="N-acetyltransferase" evidence="3">
    <location>
        <begin position="20"/>
        <end position="178"/>
    </location>
</feature>
<accession>A0ABS4ZA19</accession>
<dbReference type="SUPFAM" id="SSF55729">
    <property type="entry name" value="Acyl-CoA N-acyltransferases (Nat)"/>
    <property type="match status" value="1"/>
</dbReference>
<dbReference type="PANTHER" id="PTHR43877">
    <property type="entry name" value="AMINOALKYLPHOSPHONATE N-ACETYLTRANSFERASE-RELATED-RELATED"/>
    <property type="match status" value="1"/>
</dbReference>
<gene>
    <name evidence="4" type="ORF">JOF54_002814</name>
</gene>
<dbReference type="Gene3D" id="3.40.630.30">
    <property type="match status" value="1"/>
</dbReference>
<dbReference type="EMBL" id="JAGIOB010000001">
    <property type="protein sequence ID" value="MBP2417892.1"/>
    <property type="molecule type" value="Genomic_DNA"/>
</dbReference>
<keyword evidence="5" id="KW-1185">Reference proteome</keyword>
<keyword evidence="2" id="KW-0012">Acyltransferase</keyword>
<name>A0ABS4ZA19_9ACTN</name>
<protein>
    <submittedName>
        <fullName evidence="4">GNAT superfamily N-acetyltransferase</fullName>
    </submittedName>
</protein>
<keyword evidence="1" id="KW-0808">Transferase</keyword>
<evidence type="ECO:0000259" key="3">
    <source>
        <dbReference type="PROSITE" id="PS51186"/>
    </source>
</evidence>
<sequence length="184" mass="20508">MPEHDLRPVTPDDAGDYVRCHVECLAETYAAIMPPAFVEQHRDAIPQTVERTRASWVAAAQQPEPRSRSWLARDADGEVVGVVRSGPGTQDWERELGAPPTDVGFQLNHLYTRARTHGSGLGARLLDVAVGDRETYLWILHGNPRANRFYRRHGFAPDGGAMSCGPSWFDRPMYRLVRPAIPAP</sequence>
<proteinExistence type="predicted"/>
<comment type="caution">
    <text evidence="4">The sequence shown here is derived from an EMBL/GenBank/DDBJ whole genome shotgun (WGS) entry which is preliminary data.</text>
</comment>
<evidence type="ECO:0000313" key="4">
    <source>
        <dbReference type="EMBL" id="MBP2417892.1"/>
    </source>
</evidence>
<organism evidence="4 5">
    <name type="scientific">Microlunatus capsulatus</name>
    <dbReference type="NCBI Taxonomy" id="99117"/>
    <lineage>
        <taxon>Bacteria</taxon>
        <taxon>Bacillati</taxon>
        <taxon>Actinomycetota</taxon>
        <taxon>Actinomycetes</taxon>
        <taxon>Propionibacteriales</taxon>
        <taxon>Propionibacteriaceae</taxon>
        <taxon>Microlunatus</taxon>
    </lineage>
</organism>
<reference evidence="4 5" key="1">
    <citation type="submission" date="2021-03" db="EMBL/GenBank/DDBJ databases">
        <title>Sequencing the genomes of 1000 actinobacteria strains.</title>
        <authorList>
            <person name="Klenk H.-P."/>
        </authorList>
    </citation>
    <scope>NUCLEOTIDE SEQUENCE [LARGE SCALE GENOMIC DNA]</scope>
    <source>
        <strain evidence="4 5">DSM 12936</strain>
    </source>
</reference>
<evidence type="ECO:0000256" key="2">
    <source>
        <dbReference type="ARBA" id="ARBA00023315"/>
    </source>
</evidence>
<dbReference type="Proteomes" id="UP000758168">
    <property type="component" value="Unassembled WGS sequence"/>
</dbReference>
<dbReference type="InterPro" id="IPR000182">
    <property type="entry name" value="GNAT_dom"/>
</dbReference>
<dbReference type="PROSITE" id="PS51186">
    <property type="entry name" value="GNAT"/>
    <property type="match status" value="1"/>
</dbReference>
<evidence type="ECO:0000256" key="1">
    <source>
        <dbReference type="ARBA" id="ARBA00022679"/>
    </source>
</evidence>
<dbReference type="InterPro" id="IPR050832">
    <property type="entry name" value="Bact_Acetyltransf"/>
</dbReference>
<dbReference type="InterPro" id="IPR016181">
    <property type="entry name" value="Acyl_CoA_acyltransferase"/>
</dbReference>
<evidence type="ECO:0000313" key="5">
    <source>
        <dbReference type="Proteomes" id="UP000758168"/>
    </source>
</evidence>